<feature type="compositionally biased region" description="Basic residues" evidence="6">
    <location>
        <begin position="404"/>
        <end position="419"/>
    </location>
</feature>
<organism evidence="8 9">
    <name type="scientific">Actinidia rufa</name>
    <dbReference type="NCBI Taxonomy" id="165716"/>
    <lineage>
        <taxon>Eukaryota</taxon>
        <taxon>Viridiplantae</taxon>
        <taxon>Streptophyta</taxon>
        <taxon>Embryophyta</taxon>
        <taxon>Tracheophyta</taxon>
        <taxon>Spermatophyta</taxon>
        <taxon>Magnoliopsida</taxon>
        <taxon>eudicotyledons</taxon>
        <taxon>Gunneridae</taxon>
        <taxon>Pentapetalae</taxon>
        <taxon>asterids</taxon>
        <taxon>Ericales</taxon>
        <taxon>Actinidiaceae</taxon>
        <taxon>Actinidia</taxon>
    </lineage>
</organism>
<keyword evidence="9" id="KW-1185">Reference proteome</keyword>
<gene>
    <name evidence="8" type="ORF">Acr_00g0052180</name>
</gene>
<dbReference type="FunFam" id="1.20.120.850:FF:000012">
    <property type="entry name" value="protein PHOTOPERIOD-INDEPENDENT EARLY FLOWERING 1 isoform X3"/>
    <property type="match status" value="1"/>
</dbReference>
<dbReference type="GO" id="GO:0004386">
    <property type="term" value="F:helicase activity"/>
    <property type="evidence" value="ECO:0007669"/>
    <property type="project" value="UniProtKB-KW"/>
</dbReference>
<dbReference type="CDD" id="cd18793">
    <property type="entry name" value="SF2_C_SNF"/>
    <property type="match status" value="1"/>
</dbReference>
<dbReference type="InterPro" id="IPR001650">
    <property type="entry name" value="Helicase_C-like"/>
</dbReference>
<sequence>MSFVHLYEDFIASSDTQATLASSNFFGMISFIMQLRKVCNHPDLFEGRPIVSSFDMNGIDMQLSSSICSILTPDPFSTVDLSGFGFLFTHLDFSMTSWETQEVQAIAIPSRLIEGRADLVNVNGIEPGFKHRKNLRGTKIFEEIRRALLEERLRQAKQRAASIAWWNSLSGGVGINLVGADTVIFYDSDWNPAMDQQAQDRCHRIGQTREQTDPTKNMQKEKNCTHGNEVSVSNADVEAALKYAEDEADYMALKKDEMKVGVSADPNGLITTLNKEKGAVLNESDINEDRTLTFVAKEDDVDMLADVKQMAAAAAAARQAILSFESQLRPIDRYAMRFLELWDPIIDKTIMESRIWKQRLMMMKNLSFMKEAEALAQYQLLEDLACEVKEEEHADHENSDSVKPKSKKKPKKAKFKSLKKGALASESKAVKKELPNDSVSIDDENTSHEATTSSKVAPLHSTAEKKRKAALDSDEANVQRSGVDLEQKPVSRSKMGGKISITPMPVKRVLTIKSEKFKKKGNIWSRDCLPSPDFWIPEEDAMLCVLVHEYGPHWSLGNIQALLDVDTELPDSEALLQKHFFALLSSIWRMTFHLDHRQSLPYSRNGFYAVGRHFTSMIGQIDLNYTREPSEKMKFTNLKRNDSMIALPSVINLSISGIDTTPSAIMPADANRHLRSSQSMAENRFRTASRDCTESSSSWASSAFQTASKSQTLGKHKLSICELVKPSKSKARKTAMELSCDIITPPIADLQPMITIPINSGIKFDLTPPVISDVGIDDFESSFPFDMDEFWLNSQGFDLVPHDYVPWFISGLDDCSSLPEFTDIG</sequence>
<keyword evidence="5" id="KW-0067">ATP-binding</keyword>
<keyword evidence="4" id="KW-0347">Helicase</keyword>
<dbReference type="InterPro" id="IPR050520">
    <property type="entry name" value="INO80/SWR1_helicase"/>
</dbReference>
<proteinExistence type="predicted"/>
<dbReference type="GO" id="GO:0016887">
    <property type="term" value="F:ATP hydrolysis activity"/>
    <property type="evidence" value="ECO:0007669"/>
    <property type="project" value="TreeGrafter"/>
</dbReference>
<comment type="subcellular location">
    <subcellularLocation>
        <location evidence="1">Nucleus</location>
    </subcellularLocation>
</comment>
<evidence type="ECO:0000256" key="6">
    <source>
        <dbReference type="SAM" id="MobiDB-lite"/>
    </source>
</evidence>
<dbReference type="Gene3D" id="1.20.120.850">
    <property type="entry name" value="SWI2/SNF2 ATPases, N-terminal domain"/>
    <property type="match status" value="1"/>
</dbReference>
<dbReference type="Pfam" id="PF00271">
    <property type="entry name" value="Helicase_C"/>
    <property type="match status" value="1"/>
</dbReference>
<dbReference type="GO" id="GO:0005524">
    <property type="term" value="F:ATP binding"/>
    <property type="evidence" value="ECO:0007669"/>
    <property type="project" value="UniProtKB-KW"/>
</dbReference>
<reference evidence="9" key="1">
    <citation type="submission" date="2019-07" db="EMBL/GenBank/DDBJ databases">
        <title>De Novo Assembly of kiwifruit Actinidia rufa.</title>
        <authorList>
            <person name="Sugita-Konishi S."/>
            <person name="Sato K."/>
            <person name="Mori E."/>
            <person name="Abe Y."/>
            <person name="Kisaki G."/>
            <person name="Hamano K."/>
            <person name="Suezawa K."/>
            <person name="Otani M."/>
            <person name="Fukuda T."/>
            <person name="Manabe T."/>
            <person name="Gomi K."/>
            <person name="Tabuchi M."/>
            <person name="Akimitsu K."/>
            <person name="Kataoka I."/>
        </authorList>
    </citation>
    <scope>NUCLEOTIDE SEQUENCE [LARGE SCALE GENOMIC DNA]</scope>
    <source>
        <strain evidence="9">cv. Fuchu</strain>
    </source>
</reference>
<dbReference type="SUPFAM" id="SSF52540">
    <property type="entry name" value="P-loop containing nucleoside triphosphate hydrolases"/>
    <property type="match status" value="1"/>
</dbReference>
<accession>A0A7J0DLM1</accession>
<dbReference type="OrthoDB" id="372624at2759"/>
<dbReference type="PANTHER" id="PTHR45685">
    <property type="entry name" value="HELICASE SRCAP-RELATED"/>
    <property type="match status" value="1"/>
</dbReference>
<keyword evidence="2" id="KW-0547">Nucleotide-binding</keyword>
<evidence type="ECO:0000313" key="8">
    <source>
        <dbReference type="EMBL" id="GFS37473.1"/>
    </source>
</evidence>
<dbReference type="Proteomes" id="UP000585474">
    <property type="component" value="Unassembled WGS sequence"/>
</dbReference>
<dbReference type="Gene3D" id="3.40.50.300">
    <property type="entry name" value="P-loop containing nucleotide triphosphate hydrolases"/>
    <property type="match status" value="1"/>
</dbReference>
<evidence type="ECO:0000256" key="3">
    <source>
        <dbReference type="ARBA" id="ARBA00022801"/>
    </source>
</evidence>
<evidence type="ECO:0000313" key="9">
    <source>
        <dbReference type="Proteomes" id="UP000585474"/>
    </source>
</evidence>
<comment type="caution">
    <text evidence="8">The sequence shown here is derived from an EMBL/GenBank/DDBJ whole genome shotgun (WGS) entry which is preliminary data.</text>
</comment>
<evidence type="ECO:0000256" key="2">
    <source>
        <dbReference type="ARBA" id="ARBA00022741"/>
    </source>
</evidence>
<dbReference type="EMBL" id="BJWL01000282">
    <property type="protein sequence ID" value="GFS37473.1"/>
    <property type="molecule type" value="Genomic_DNA"/>
</dbReference>
<dbReference type="InterPro" id="IPR049730">
    <property type="entry name" value="SNF2/RAD54-like_C"/>
</dbReference>
<feature type="compositionally biased region" description="Basic and acidic residues" evidence="6">
    <location>
        <begin position="391"/>
        <end position="403"/>
    </location>
</feature>
<dbReference type="GO" id="GO:0006338">
    <property type="term" value="P:chromatin remodeling"/>
    <property type="evidence" value="ECO:0007669"/>
    <property type="project" value="TreeGrafter"/>
</dbReference>
<protein>
    <submittedName>
        <fullName evidence="8">SNF2 domain-containing protein</fullName>
    </submittedName>
</protein>
<evidence type="ECO:0000256" key="1">
    <source>
        <dbReference type="ARBA" id="ARBA00004123"/>
    </source>
</evidence>
<evidence type="ECO:0000256" key="4">
    <source>
        <dbReference type="ARBA" id="ARBA00022806"/>
    </source>
</evidence>
<evidence type="ECO:0000256" key="5">
    <source>
        <dbReference type="ARBA" id="ARBA00022840"/>
    </source>
</evidence>
<evidence type="ECO:0000259" key="7">
    <source>
        <dbReference type="SMART" id="SM00490"/>
    </source>
</evidence>
<dbReference type="GO" id="GO:0000812">
    <property type="term" value="C:Swr1 complex"/>
    <property type="evidence" value="ECO:0007669"/>
    <property type="project" value="TreeGrafter"/>
</dbReference>
<dbReference type="GO" id="GO:0042393">
    <property type="term" value="F:histone binding"/>
    <property type="evidence" value="ECO:0007669"/>
    <property type="project" value="TreeGrafter"/>
</dbReference>
<feature type="region of interest" description="Disordered" evidence="6">
    <location>
        <begin position="391"/>
        <end position="482"/>
    </location>
</feature>
<dbReference type="SMART" id="SM00490">
    <property type="entry name" value="HELICc"/>
    <property type="match status" value="1"/>
</dbReference>
<feature type="domain" description="Helicase C-terminal" evidence="7">
    <location>
        <begin position="142"/>
        <end position="206"/>
    </location>
</feature>
<dbReference type="PANTHER" id="PTHR45685:SF1">
    <property type="entry name" value="HELICASE SRCAP"/>
    <property type="match status" value="1"/>
</dbReference>
<dbReference type="AlphaFoldDB" id="A0A7J0DLM1"/>
<dbReference type="GO" id="GO:0003677">
    <property type="term" value="F:DNA binding"/>
    <property type="evidence" value="ECO:0007669"/>
    <property type="project" value="UniProtKB-KW"/>
</dbReference>
<name>A0A7J0DLM1_9ERIC</name>
<dbReference type="InterPro" id="IPR027417">
    <property type="entry name" value="P-loop_NTPase"/>
</dbReference>
<keyword evidence="3" id="KW-0378">Hydrolase</keyword>